<comment type="caution">
    <text evidence="1">The sequence shown here is derived from an EMBL/GenBank/DDBJ whole genome shotgun (WGS) entry which is preliminary data.</text>
</comment>
<gene>
    <name evidence="1" type="ORF">KUCAC02_018086</name>
</gene>
<sequence>SIRDKSHQRVFLAKRYRIGPSCGSVIIAAECADPRGLHRDNHAKSQRETLTRQMKLFTIGRRPMQLLDKLHDDVSVEMNTLRCGKTTNGPHAEVVSVFHPRLTTRHGAPSEPSRKHEESRGPINDIPHPPS</sequence>
<name>A0ACB9W8R9_CHAAC</name>
<evidence type="ECO:0000313" key="1">
    <source>
        <dbReference type="EMBL" id="KAI4809179.1"/>
    </source>
</evidence>
<evidence type="ECO:0000313" key="2">
    <source>
        <dbReference type="Proteomes" id="UP001057452"/>
    </source>
</evidence>
<protein>
    <submittedName>
        <fullName evidence="1">Uncharacterized protein</fullName>
    </submittedName>
</protein>
<proteinExistence type="predicted"/>
<feature type="non-terminal residue" evidence="1">
    <location>
        <position position="131"/>
    </location>
</feature>
<dbReference type="EMBL" id="CM043801">
    <property type="protein sequence ID" value="KAI4809179.1"/>
    <property type="molecule type" value="Genomic_DNA"/>
</dbReference>
<organism evidence="1 2">
    <name type="scientific">Chaenocephalus aceratus</name>
    <name type="common">Blackfin icefish</name>
    <name type="synonym">Chaenichthys aceratus</name>
    <dbReference type="NCBI Taxonomy" id="36190"/>
    <lineage>
        <taxon>Eukaryota</taxon>
        <taxon>Metazoa</taxon>
        <taxon>Chordata</taxon>
        <taxon>Craniata</taxon>
        <taxon>Vertebrata</taxon>
        <taxon>Euteleostomi</taxon>
        <taxon>Actinopterygii</taxon>
        <taxon>Neopterygii</taxon>
        <taxon>Teleostei</taxon>
        <taxon>Neoteleostei</taxon>
        <taxon>Acanthomorphata</taxon>
        <taxon>Eupercaria</taxon>
        <taxon>Perciformes</taxon>
        <taxon>Notothenioidei</taxon>
        <taxon>Channichthyidae</taxon>
        <taxon>Chaenocephalus</taxon>
    </lineage>
</organism>
<reference evidence="1" key="1">
    <citation type="submission" date="2022-05" db="EMBL/GenBank/DDBJ databases">
        <title>Chromosome-level genome of Chaenocephalus aceratus.</title>
        <authorList>
            <person name="Park H."/>
        </authorList>
    </citation>
    <scope>NUCLEOTIDE SEQUENCE</scope>
    <source>
        <strain evidence="1">KU_202001</strain>
    </source>
</reference>
<accession>A0ACB9W8R9</accession>
<feature type="non-terminal residue" evidence="1">
    <location>
        <position position="1"/>
    </location>
</feature>
<keyword evidence="2" id="KW-1185">Reference proteome</keyword>
<dbReference type="Proteomes" id="UP001057452">
    <property type="component" value="Chromosome 17"/>
</dbReference>